<evidence type="ECO:0000256" key="4">
    <source>
        <dbReference type="ARBA" id="ARBA00022573"/>
    </source>
</evidence>
<accession>A0ABV8SXL1</accession>
<dbReference type="RefSeq" id="WP_380599074.1">
    <property type="nucleotide sequence ID" value="NZ_JBHSDU010000003.1"/>
</dbReference>
<organism evidence="10 11">
    <name type="scientific">Steroidobacter flavus</name>
    <dbReference type="NCBI Taxonomy" id="1842136"/>
    <lineage>
        <taxon>Bacteria</taxon>
        <taxon>Pseudomonadati</taxon>
        <taxon>Pseudomonadota</taxon>
        <taxon>Gammaproteobacteria</taxon>
        <taxon>Steroidobacterales</taxon>
        <taxon>Steroidobacteraceae</taxon>
        <taxon>Steroidobacter</taxon>
    </lineage>
</organism>
<evidence type="ECO:0000256" key="6">
    <source>
        <dbReference type="ARBA" id="ARBA00025166"/>
    </source>
</evidence>
<proteinExistence type="inferred from homology"/>
<keyword evidence="5 7" id="KW-0315">Glutamine amidotransferase</keyword>
<name>A0ABV8SXL1_9GAMM</name>
<dbReference type="InterPro" id="IPR033949">
    <property type="entry name" value="CobQ_GATase1"/>
</dbReference>
<gene>
    <name evidence="7" type="primary">cobQ</name>
    <name evidence="10" type="ORF">ACFPN2_18345</name>
</gene>
<keyword evidence="11" id="KW-1185">Reference proteome</keyword>
<dbReference type="HAMAP" id="MF_00028">
    <property type="entry name" value="CobQ"/>
    <property type="match status" value="1"/>
</dbReference>
<dbReference type="CDD" id="cd05389">
    <property type="entry name" value="CobQ_N"/>
    <property type="match status" value="1"/>
</dbReference>
<feature type="active site" evidence="7">
    <location>
        <position position="436"/>
    </location>
</feature>
<dbReference type="SUPFAM" id="SSF52317">
    <property type="entry name" value="Class I glutamine amidotransferase-like"/>
    <property type="match status" value="1"/>
</dbReference>
<keyword evidence="4 7" id="KW-0169">Cobalamin biosynthesis</keyword>
<comment type="caution">
    <text evidence="10">The sequence shown here is derived from an EMBL/GenBank/DDBJ whole genome shotgun (WGS) entry which is preliminary data.</text>
</comment>
<evidence type="ECO:0000313" key="11">
    <source>
        <dbReference type="Proteomes" id="UP001595904"/>
    </source>
</evidence>
<sequence>MPAIMIQGCGSDVGKSLLVAGLCRLFANRGLTVRPFKPQNMSNNAAVTPDGGEIGRSTALQALACRTPSTVDMNPVLLKPQSDIGSQLIVRGRRQGVMQASAHGRDKRELLQIAVESFRRLQQESELVIVEGAGSPAETNLRTHDIANMGFAHAADVPVVLVGDIDRGHVIASLVGAHAVLDEADRARIRGFIINKFRGDASLFDDGLRTIEGRTGWQRLGVVPWLHHAGALPAEDAMQLDQSGVAPLGAADRGRIRIVIPRLPHIANFDDFDPLRAEPQVELMFIPPGQPLPLDATLIILPGSKATIADLEFFRSQGWDIDLLAHVRRGGRVLGICAGYQMLGNVVLDPQRIEGHLDSTRGLGLLDITTTMTGDKQLRAITGTDLITGSAISGYEMHLGLSTGPAATSSPFIRFDNGTTDGASSPDARILGCHIHGLFHSPTFRSAFLTRLGAQSNNEDYAHRVEQAIDSVARQLEQSLDIEKLAQFARLAI</sequence>
<dbReference type="Pfam" id="PF07685">
    <property type="entry name" value="GATase_3"/>
    <property type="match status" value="1"/>
</dbReference>
<dbReference type="SUPFAM" id="SSF52540">
    <property type="entry name" value="P-loop containing nucleoside triphosphate hydrolases"/>
    <property type="match status" value="1"/>
</dbReference>
<dbReference type="InterPro" id="IPR004459">
    <property type="entry name" value="CobQ_synth"/>
</dbReference>
<dbReference type="NCBIfam" id="NF001989">
    <property type="entry name" value="PRK00784.1"/>
    <property type="match status" value="1"/>
</dbReference>
<protein>
    <recommendedName>
        <fullName evidence="3 7">Cobyric acid synthase</fullName>
    </recommendedName>
</protein>
<reference evidence="11" key="1">
    <citation type="journal article" date="2019" name="Int. J. Syst. Evol. Microbiol.">
        <title>The Global Catalogue of Microorganisms (GCM) 10K type strain sequencing project: providing services to taxonomists for standard genome sequencing and annotation.</title>
        <authorList>
            <consortium name="The Broad Institute Genomics Platform"/>
            <consortium name="The Broad Institute Genome Sequencing Center for Infectious Disease"/>
            <person name="Wu L."/>
            <person name="Ma J."/>
        </authorList>
    </citation>
    <scope>NUCLEOTIDE SEQUENCE [LARGE SCALE GENOMIC DNA]</scope>
    <source>
        <strain evidence="11">CGMCC 1.10759</strain>
    </source>
</reference>
<dbReference type="PANTHER" id="PTHR21343:SF1">
    <property type="entry name" value="COBYRIC ACID SYNTHASE"/>
    <property type="match status" value="1"/>
</dbReference>
<evidence type="ECO:0000256" key="7">
    <source>
        <dbReference type="HAMAP-Rule" id="MF_00028"/>
    </source>
</evidence>
<evidence type="ECO:0000256" key="5">
    <source>
        <dbReference type="ARBA" id="ARBA00022962"/>
    </source>
</evidence>
<dbReference type="CDD" id="cd01750">
    <property type="entry name" value="GATase1_CobQ"/>
    <property type="match status" value="1"/>
</dbReference>
<comment type="function">
    <text evidence="6 7">Catalyzes amidations at positions B, D, E, and G on adenosylcobyrinic A,C-diamide. NH(2) groups are provided by glutamine, and one molecule of ATP is hydrogenolyzed for each amidation.</text>
</comment>
<dbReference type="InterPro" id="IPR047045">
    <property type="entry name" value="CobQ_N"/>
</dbReference>
<dbReference type="PANTHER" id="PTHR21343">
    <property type="entry name" value="DETHIOBIOTIN SYNTHETASE"/>
    <property type="match status" value="1"/>
</dbReference>
<dbReference type="EMBL" id="JBHSDU010000003">
    <property type="protein sequence ID" value="MFC4311064.1"/>
    <property type="molecule type" value="Genomic_DNA"/>
</dbReference>
<dbReference type="Gene3D" id="3.40.50.300">
    <property type="entry name" value="P-loop containing nucleotide triphosphate hydrolases"/>
    <property type="match status" value="1"/>
</dbReference>
<dbReference type="InterPro" id="IPR011698">
    <property type="entry name" value="GATase_3"/>
</dbReference>
<dbReference type="PROSITE" id="PS51274">
    <property type="entry name" value="GATASE_COBBQ"/>
    <property type="match status" value="1"/>
</dbReference>
<dbReference type="Gene3D" id="3.40.50.880">
    <property type="match status" value="1"/>
</dbReference>
<comment type="similarity">
    <text evidence="2 7">Belongs to the CobB/CobQ family. CobQ subfamily.</text>
</comment>
<evidence type="ECO:0000313" key="10">
    <source>
        <dbReference type="EMBL" id="MFC4311064.1"/>
    </source>
</evidence>
<evidence type="ECO:0000259" key="8">
    <source>
        <dbReference type="Pfam" id="PF01656"/>
    </source>
</evidence>
<dbReference type="Proteomes" id="UP001595904">
    <property type="component" value="Unassembled WGS sequence"/>
</dbReference>
<dbReference type="NCBIfam" id="TIGR00313">
    <property type="entry name" value="cobQ"/>
    <property type="match status" value="1"/>
</dbReference>
<dbReference type="InterPro" id="IPR002586">
    <property type="entry name" value="CobQ/CobB/MinD/ParA_Nub-bd_dom"/>
</dbReference>
<dbReference type="Pfam" id="PF01656">
    <property type="entry name" value="CbiA"/>
    <property type="match status" value="1"/>
</dbReference>
<feature type="domain" description="CobQ/CobB/MinD/ParA nucleotide binding" evidence="8">
    <location>
        <begin position="4"/>
        <end position="235"/>
    </location>
</feature>
<evidence type="ECO:0000256" key="3">
    <source>
        <dbReference type="ARBA" id="ARBA00019833"/>
    </source>
</evidence>
<evidence type="ECO:0000256" key="2">
    <source>
        <dbReference type="ARBA" id="ARBA00006205"/>
    </source>
</evidence>
<dbReference type="InterPro" id="IPR027417">
    <property type="entry name" value="P-loop_NTPase"/>
</dbReference>
<feature type="domain" description="CobB/CobQ-like glutamine amidotransferase" evidence="9">
    <location>
        <begin position="257"/>
        <end position="442"/>
    </location>
</feature>
<evidence type="ECO:0000256" key="1">
    <source>
        <dbReference type="ARBA" id="ARBA00004953"/>
    </source>
</evidence>
<dbReference type="InterPro" id="IPR029062">
    <property type="entry name" value="Class_I_gatase-like"/>
</dbReference>
<evidence type="ECO:0000259" key="9">
    <source>
        <dbReference type="Pfam" id="PF07685"/>
    </source>
</evidence>
<feature type="active site" description="Nucleophile" evidence="7">
    <location>
        <position position="337"/>
    </location>
</feature>
<comment type="pathway">
    <text evidence="1 7">Cofactor biosynthesis; adenosylcobalamin biosynthesis.</text>
</comment>